<keyword evidence="3" id="KW-1185">Reference proteome</keyword>
<keyword evidence="1" id="KW-0472">Membrane</keyword>
<dbReference type="EMBL" id="KN840963">
    <property type="protein sequence ID" value="KIP01079.1"/>
    <property type="molecule type" value="Genomic_DNA"/>
</dbReference>
<evidence type="ECO:0000256" key="1">
    <source>
        <dbReference type="SAM" id="Phobius"/>
    </source>
</evidence>
<keyword evidence="1" id="KW-0812">Transmembrane</keyword>
<name>A0A0C3N9A8_PHLG1</name>
<feature type="non-terminal residue" evidence="2">
    <location>
        <position position="1"/>
    </location>
</feature>
<protein>
    <submittedName>
        <fullName evidence="2">Uncharacterized protein</fullName>
    </submittedName>
</protein>
<keyword evidence="1" id="KW-1133">Transmembrane helix</keyword>
<sequence>TSSNPSSVTITNIIPEEGSWSSGIRSLFIYGTGAYRLTLLRGGGTPSARAFVLASSVGADAISRVVNKTINDPAYLKSHYLNWKFIWENKSEGSVKIEIDAETTQKLTQAPSNKFLGDGINLNDLIQEYASVVFDKLKFILEPMQVNYSNEVLANQIHDLGILLFILSILITGLIAVLLFNIIIYINMDRIIKYFNNKYIRWYLVFNKKVLGFEICILGSSILYFMYNLSVGIHFIATHPIILN</sequence>
<feature type="transmembrane region" description="Helical" evidence="1">
    <location>
        <begin position="209"/>
        <end position="227"/>
    </location>
</feature>
<feature type="transmembrane region" description="Helical" evidence="1">
    <location>
        <begin position="160"/>
        <end position="188"/>
    </location>
</feature>
<dbReference type="Proteomes" id="UP000053257">
    <property type="component" value="Unassembled WGS sequence"/>
</dbReference>
<gene>
    <name evidence="2" type="ORF">PHLGIDRAFT_39726</name>
</gene>
<accession>A0A0C3N9A8</accession>
<organism evidence="2 3">
    <name type="scientific">Phlebiopsis gigantea (strain 11061_1 CR5-6)</name>
    <name type="common">White-rot fungus</name>
    <name type="synonym">Peniophora gigantea</name>
    <dbReference type="NCBI Taxonomy" id="745531"/>
    <lineage>
        <taxon>Eukaryota</taxon>
        <taxon>Fungi</taxon>
        <taxon>Dikarya</taxon>
        <taxon>Basidiomycota</taxon>
        <taxon>Agaricomycotina</taxon>
        <taxon>Agaricomycetes</taxon>
        <taxon>Polyporales</taxon>
        <taxon>Phanerochaetaceae</taxon>
        <taxon>Phlebiopsis</taxon>
    </lineage>
</organism>
<reference evidence="2 3" key="1">
    <citation type="journal article" date="2014" name="PLoS Genet.">
        <title>Analysis of the Phlebiopsis gigantea genome, transcriptome and secretome provides insight into its pioneer colonization strategies of wood.</title>
        <authorList>
            <person name="Hori C."/>
            <person name="Ishida T."/>
            <person name="Igarashi K."/>
            <person name="Samejima M."/>
            <person name="Suzuki H."/>
            <person name="Master E."/>
            <person name="Ferreira P."/>
            <person name="Ruiz-Duenas F.J."/>
            <person name="Held B."/>
            <person name="Canessa P."/>
            <person name="Larrondo L.F."/>
            <person name="Schmoll M."/>
            <person name="Druzhinina I.S."/>
            <person name="Kubicek C.P."/>
            <person name="Gaskell J.A."/>
            <person name="Kersten P."/>
            <person name="St John F."/>
            <person name="Glasner J."/>
            <person name="Sabat G."/>
            <person name="Splinter BonDurant S."/>
            <person name="Syed K."/>
            <person name="Yadav J."/>
            <person name="Mgbeahuruike A.C."/>
            <person name="Kovalchuk A."/>
            <person name="Asiegbu F.O."/>
            <person name="Lackner G."/>
            <person name="Hoffmeister D."/>
            <person name="Rencoret J."/>
            <person name="Gutierrez A."/>
            <person name="Sun H."/>
            <person name="Lindquist E."/>
            <person name="Barry K."/>
            <person name="Riley R."/>
            <person name="Grigoriev I.V."/>
            <person name="Henrissat B."/>
            <person name="Kues U."/>
            <person name="Berka R.M."/>
            <person name="Martinez A.T."/>
            <person name="Covert S.F."/>
            <person name="Blanchette R.A."/>
            <person name="Cullen D."/>
        </authorList>
    </citation>
    <scope>NUCLEOTIDE SEQUENCE [LARGE SCALE GENOMIC DNA]</scope>
    <source>
        <strain evidence="2 3">11061_1 CR5-6</strain>
    </source>
</reference>
<dbReference type="HOGENOM" id="CLU_1140326_0_0_1"/>
<proteinExistence type="predicted"/>
<feature type="non-terminal residue" evidence="2">
    <location>
        <position position="244"/>
    </location>
</feature>
<evidence type="ECO:0000313" key="3">
    <source>
        <dbReference type="Proteomes" id="UP000053257"/>
    </source>
</evidence>
<dbReference type="AlphaFoldDB" id="A0A0C3N9A8"/>
<evidence type="ECO:0000313" key="2">
    <source>
        <dbReference type="EMBL" id="KIP01079.1"/>
    </source>
</evidence>